<dbReference type="Gene3D" id="1.20.1560.10">
    <property type="entry name" value="ABC transporter type 1, transmembrane domain"/>
    <property type="match status" value="1"/>
</dbReference>
<comment type="subcellular location">
    <subcellularLocation>
        <location evidence="1">Cell membrane</location>
        <topology evidence="1">Multi-pass membrane protein</topology>
    </subcellularLocation>
</comment>
<feature type="transmembrane region" description="Helical" evidence="9">
    <location>
        <begin position="240"/>
        <end position="263"/>
    </location>
</feature>
<keyword evidence="2" id="KW-0813">Transport</keyword>
<dbReference type="SUPFAM" id="SSF90123">
    <property type="entry name" value="ABC transporter transmembrane region"/>
    <property type="match status" value="1"/>
</dbReference>
<dbReference type="STRING" id="517418.Ctha_1702"/>
<dbReference type="SMART" id="SM00382">
    <property type="entry name" value="AAA"/>
    <property type="match status" value="1"/>
</dbReference>
<evidence type="ECO:0000256" key="7">
    <source>
        <dbReference type="ARBA" id="ARBA00022989"/>
    </source>
</evidence>
<evidence type="ECO:0000313" key="12">
    <source>
        <dbReference type="EMBL" id="ACF14159.1"/>
    </source>
</evidence>
<evidence type="ECO:0000256" key="6">
    <source>
        <dbReference type="ARBA" id="ARBA00022840"/>
    </source>
</evidence>
<dbReference type="InterPro" id="IPR027417">
    <property type="entry name" value="P-loop_NTPase"/>
</dbReference>
<evidence type="ECO:0000256" key="3">
    <source>
        <dbReference type="ARBA" id="ARBA00022475"/>
    </source>
</evidence>
<evidence type="ECO:0000256" key="9">
    <source>
        <dbReference type="SAM" id="Phobius"/>
    </source>
</evidence>
<dbReference type="OrthoDB" id="593815at2"/>
<keyword evidence="6" id="KW-0067">ATP-binding</keyword>
<evidence type="ECO:0000256" key="4">
    <source>
        <dbReference type="ARBA" id="ARBA00022692"/>
    </source>
</evidence>
<reference evidence="12 13" key="1">
    <citation type="submission" date="2008-06" db="EMBL/GenBank/DDBJ databases">
        <title>Complete sequence of Chloroherpeton thalassium ATCC 35110.</title>
        <authorList>
            <consortium name="US DOE Joint Genome Institute"/>
            <person name="Lucas S."/>
            <person name="Copeland A."/>
            <person name="Lapidus A."/>
            <person name="Glavina del Rio T."/>
            <person name="Dalin E."/>
            <person name="Tice H."/>
            <person name="Bruce D."/>
            <person name="Goodwin L."/>
            <person name="Pitluck S."/>
            <person name="Schmutz J."/>
            <person name="Larimer F."/>
            <person name="Land M."/>
            <person name="Hauser L."/>
            <person name="Kyrpides N."/>
            <person name="Mikhailova N."/>
            <person name="Liu Z."/>
            <person name="Li T."/>
            <person name="Zhao F."/>
            <person name="Overmann J."/>
            <person name="Bryant D.A."/>
            <person name="Richardson P."/>
        </authorList>
    </citation>
    <scope>NUCLEOTIDE SEQUENCE [LARGE SCALE GENOMIC DNA]</scope>
    <source>
        <strain evidence="13">ATCC 35110 / GB-78</strain>
    </source>
</reference>
<dbReference type="Pfam" id="PF00664">
    <property type="entry name" value="ABC_membrane"/>
    <property type="match status" value="1"/>
</dbReference>
<feature type="transmembrane region" description="Helical" evidence="9">
    <location>
        <begin position="144"/>
        <end position="164"/>
    </location>
</feature>
<dbReference type="GO" id="GO:0005886">
    <property type="term" value="C:plasma membrane"/>
    <property type="evidence" value="ECO:0007669"/>
    <property type="project" value="UniProtKB-SubCell"/>
</dbReference>
<dbReference type="Pfam" id="PF00005">
    <property type="entry name" value="ABC_tran"/>
    <property type="match status" value="1"/>
</dbReference>
<organism evidence="12 13">
    <name type="scientific">Chloroherpeton thalassium (strain ATCC 35110 / GB-78)</name>
    <dbReference type="NCBI Taxonomy" id="517418"/>
    <lineage>
        <taxon>Bacteria</taxon>
        <taxon>Pseudomonadati</taxon>
        <taxon>Chlorobiota</taxon>
        <taxon>Chlorobiia</taxon>
        <taxon>Chlorobiales</taxon>
        <taxon>Chloroherpetonaceae</taxon>
        <taxon>Chloroherpeton</taxon>
    </lineage>
</organism>
<evidence type="ECO:0000256" key="1">
    <source>
        <dbReference type="ARBA" id="ARBA00004651"/>
    </source>
</evidence>
<gene>
    <name evidence="12" type="ordered locus">Ctha_1702</name>
</gene>
<keyword evidence="3" id="KW-1003">Cell membrane</keyword>
<evidence type="ECO:0000256" key="2">
    <source>
        <dbReference type="ARBA" id="ARBA00022448"/>
    </source>
</evidence>
<dbReference type="CDD" id="cd18541">
    <property type="entry name" value="ABC_6TM_TmrB_like"/>
    <property type="match status" value="1"/>
</dbReference>
<sequence>MKSLLSLNKYLYKFRKYFFFGFFWIICTNVFLIISPKFIGAAIDEMKSDFDFSSITKHAILAILSSAASGFFLFKVRRSIIVASRLIEYDLKNDFYAHIQTLSLSFFKQTSTGDLMARATNDMNSVRNYFGPAIMYSINTVFRLVFTLSAMIAISPMLTLYALLPAPILSYSVYRIGQAVHKRTKVLQKRYADITSKVQENLSGIRVIKAYTREENEAEQFGVLNQKYYEQNLSLAKVQALFQTFTSGLLGISLIVMIWVGGGKVIHHEITIGEIAQFVIYLGVLTWPLISIGWVTNMVQRAAAAQKRINAIFEIAPEITDTPSCDRSISSLHGSIEFKHVSVAYPANPENPVLKQVSFSVPQGSKLAIIGATGSGKSSLVNLIPRFFDPTEGEILIDGISLKNIPLSVLRQHIGFVTQDHFLFSETIGKNIALGLQQNSLAEVETAAKQAAIYDDVMSFPAQFETMLGERGITLSGGQKQRTCIARALIRKPKILILDDALSAVDTNTESLILKQLDTATDGMTAIIISHRTSTVKNCDKILVLSEGEIAELGSHEELIEKDGLYAELYRKQLLEEELSSMD</sequence>
<dbReference type="PROSITE" id="PS50929">
    <property type="entry name" value="ABC_TM1F"/>
    <property type="match status" value="1"/>
</dbReference>
<dbReference type="FunFam" id="3.40.50.300:FF:000221">
    <property type="entry name" value="Multidrug ABC transporter ATP-binding protein"/>
    <property type="match status" value="1"/>
</dbReference>
<keyword evidence="4 9" id="KW-0812">Transmembrane</keyword>
<dbReference type="InterPro" id="IPR011527">
    <property type="entry name" value="ABC1_TM_dom"/>
</dbReference>
<dbReference type="PROSITE" id="PS50893">
    <property type="entry name" value="ABC_TRANSPORTER_2"/>
    <property type="match status" value="1"/>
</dbReference>
<evidence type="ECO:0000259" key="10">
    <source>
        <dbReference type="PROSITE" id="PS50893"/>
    </source>
</evidence>
<dbReference type="InterPro" id="IPR003439">
    <property type="entry name" value="ABC_transporter-like_ATP-bd"/>
</dbReference>
<feature type="transmembrane region" description="Helical" evidence="9">
    <location>
        <begin position="55"/>
        <end position="74"/>
    </location>
</feature>
<keyword evidence="8 9" id="KW-0472">Membrane</keyword>
<dbReference type="HOGENOM" id="CLU_000604_84_3_10"/>
<dbReference type="InterPro" id="IPR036640">
    <property type="entry name" value="ABC1_TM_sf"/>
</dbReference>
<accession>B3QT60</accession>
<feature type="transmembrane region" description="Helical" evidence="9">
    <location>
        <begin position="275"/>
        <end position="295"/>
    </location>
</feature>
<feature type="domain" description="ABC transporter" evidence="10">
    <location>
        <begin position="336"/>
        <end position="572"/>
    </location>
</feature>
<dbReference type="SUPFAM" id="SSF52540">
    <property type="entry name" value="P-loop containing nucleoside triphosphate hydrolases"/>
    <property type="match status" value="1"/>
</dbReference>
<dbReference type="Proteomes" id="UP000001208">
    <property type="component" value="Chromosome"/>
</dbReference>
<keyword evidence="5" id="KW-0547">Nucleotide-binding</keyword>
<keyword evidence="7 9" id="KW-1133">Transmembrane helix</keyword>
<feature type="transmembrane region" description="Helical" evidence="9">
    <location>
        <begin position="21"/>
        <end position="43"/>
    </location>
</feature>
<dbReference type="GO" id="GO:0015421">
    <property type="term" value="F:ABC-type oligopeptide transporter activity"/>
    <property type="evidence" value="ECO:0007669"/>
    <property type="project" value="TreeGrafter"/>
</dbReference>
<dbReference type="InterPro" id="IPR003593">
    <property type="entry name" value="AAA+_ATPase"/>
</dbReference>
<dbReference type="InterPro" id="IPR039421">
    <property type="entry name" value="Type_1_exporter"/>
</dbReference>
<dbReference type="RefSeq" id="WP_012500243.1">
    <property type="nucleotide sequence ID" value="NC_011026.1"/>
</dbReference>
<dbReference type="PANTHER" id="PTHR43394:SF1">
    <property type="entry name" value="ATP-BINDING CASSETTE SUB-FAMILY B MEMBER 10, MITOCHONDRIAL"/>
    <property type="match status" value="1"/>
</dbReference>
<dbReference type="GO" id="GO:0016887">
    <property type="term" value="F:ATP hydrolysis activity"/>
    <property type="evidence" value="ECO:0007669"/>
    <property type="project" value="InterPro"/>
</dbReference>
<dbReference type="AlphaFoldDB" id="B3QT60"/>
<dbReference type="KEGG" id="cts:Ctha_1702"/>
<dbReference type="eggNOG" id="COG1132">
    <property type="taxonomic scope" value="Bacteria"/>
</dbReference>
<dbReference type="EMBL" id="CP001100">
    <property type="protein sequence ID" value="ACF14159.1"/>
    <property type="molecule type" value="Genomic_DNA"/>
</dbReference>
<keyword evidence="13" id="KW-1185">Reference proteome</keyword>
<evidence type="ECO:0000259" key="11">
    <source>
        <dbReference type="PROSITE" id="PS50929"/>
    </source>
</evidence>
<evidence type="ECO:0000256" key="8">
    <source>
        <dbReference type="ARBA" id="ARBA00023136"/>
    </source>
</evidence>
<evidence type="ECO:0000256" key="5">
    <source>
        <dbReference type="ARBA" id="ARBA00022741"/>
    </source>
</evidence>
<evidence type="ECO:0000313" key="13">
    <source>
        <dbReference type="Proteomes" id="UP000001208"/>
    </source>
</evidence>
<proteinExistence type="predicted"/>
<dbReference type="Gene3D" id="3.40.50.300">
    <property type="entry name" value="P-loop containing nucleotide triphosphate hydrolases"/>
    <property type="match status" value="1"/>
</dbReference>
<protein>
    <submittedName>
        <fullName evidence="12">ABC transporter-related protein</fullName>
    </submittedName>
</protein>
<dbReference type="GO" id="GO:0005524">
    <property type="term" value="F:ATP binding"/>
    <property type="evidence" value="ECO:0007669"/>
    <property type="project" value="UniProtKB-KW"/>
</dbReference>
<name>B3QT60_CHLT3</name>
<dbReference type="PANTHER" id="PTHR43394">
    <property type="entry name" value="ATP-DEPENDENT PERMEASE MDL1, MITOCHONDRIAL"/>
    <property type="match status" value="1"/>
</dbReference>
<feature type="domain" description="ABC transmembrane type-1" evidence="11">
    <location>
        <begin position="19"/>
        <end position="301"/>
    </location>
</feature>